<keyword evidence="3" id="KW-1185">Reference proteome</keyword>
<feature type="compositionally biased region" description="Basic and acidic residues" evidence="1">
    <location>
        <begin position="88"/>
        <end position="101"/>
    </location>
</feature>
<proteinExistence type="predicted"/>
<name>A0A8H6KXK8_9PEZI</name>
<evidence type="ECO:0000256" key="1">
    <source>
        <dbReference type="SAM" id="MobiDB-lite"/>
    </source>
</evidence>
<protein>
    <submittedName>
        <fullName evidence="2">Uncharacterized protein</fullName>
    </submittedName>
</protein>
<dbReference type="Proteomes" id="UP000654918">
    <property type="component" value="Unassembled WGS sequence"/>
</dbReference>
<organism evidence="2 3">
    <name type="scientific">Colletotrichum plurivorum</name>
    <dbReference type="NCBI Taxonomy" id="2175906"/>
    <lineage>
        <taxon>Eukaryota</taxon>
        <taxon>Fungi</taxon>
        <taxon>Dikarya</taxon>
        <taxon>Ascomycota</taxon>
        <taxon>Pezizomycotina</taxon>
        <taxon>Sordariomycetes</taxon>
        <taxon>Hypocreomycetidae</taxon>
        <taxon>Glomerellales</taxon>
        <taxon>Glomerellaceae</taxon>
        <taxon>Colletotrichum</taxon>
        <taxon>Colletotrichum orchidearum species complex</taxon>
    </lineage>
</organism>
<feature type="region of interest" description="Disordered" evidence="1">
    <location>
        <begin position="78"/>
        <end position="101"/>
    </location>
</feature>
<dbReference type="AlphaFoldDB" id="A0A8H6KXK8"/>
<sequence length="346" mass="37257">MPEGAPLCTPGPVIFQCVAYGYISTGRGVDLCDDPTHTVTRGDQGPHSTYRSRLAPQACSLTLTLTLILTLTLRSSPPPFPFGSQPAEQRRGDESPSGRDWHLTPPVYTHRLATAPHPQKQRTLPRLSCVAFGHQPTVSLQRRIDQYPRDMAKPLRMSRHESGRAEIGIGALSSHAAPIPLANPQEGVQQGAAHESQPRSPTNDSSFRSMRPDSAIGNPTPKGPGGTLHDSLAVSKSEYGRPNEFCCLDAPNFRPGLLLLNPELGPAALRSRPDAGPSFNPALTATAPCRVRFEPKDLQQPRARYAPAGVLIPECPLGKPYSPAEALRQCHRTSDHACMACLASSA</sequence>
<gene>
    <name evidence="2" type="ORF">CPLU01_01679</name>
</gene>
<reference evidence="2" key="1">
    <citation type="journal article" date="2020" name="Phytopathology">
        <title>Genome Sequence Resources of Colletotrichum truncatum, C. plurivorum, C. musicola, and C. sojae: Four Species Pathogenic to Soybean (Glycine max).</title>
        <authorList>
            <person name="Rogerio F."/>
            <person name="Boufleur T.R."/>
            <person name="Ciampi-Guillardi M."/>
            <person name="Sukno S.A."/>
            <person name="Thon M.R."/>
            <person name="Massola Junior N.S."/>
            <person name="Baroncelli R."/>
        </authorList>
    </citation>
    <scope>NUCLEOTIDE SEQUENCE</scope>
    <source>
        <strain evidence="2">LFN00145</strain>
    </source>
</reference>
<dbReference type="EMBL" id="WIGO01000012">
    <property type="protein sequence ID" value="KAF6839542.1"/>
    <property type="molecule type" value="Genomic_DNA"/>
</dbReference>
<feature type="compositionally biased region" description="Polar residues" evidence="1">
    <location>
        <begin position="198"/>
        <end position="208"/>
    </location>
</feature>
<comment type="caution">
    <text evidence="2">The sequence shown here is derived from an EMBL/GenBank/DDBJ whole genome shotgun (WGS) entry which is preliminary data.</text>
</comment>
<evidence type="ECO:0000313" key="2">
    <source>
        <dbReference type="EMBL" id="KAF6839542.1"/>
    </source>
</evidence>
<evidence type="ECO:0000313" key="3">
    <source>
        <dbReference type="Proteomes" id="UP000654918"/>
    </source>
</evidence>
<feature type="region of interest" description="Disordered" evidence="1">
    <location>
        <begin position="177"/>
        <end position="231"/>
    </location>
</feature>
<accession>A0A8H6KXK8</accession>